<dbReference type="GO" id="GO:0004066">
    <property type="term" value="F:asparagine synthase (glutamine-hydrolyzing) activity"/>
    <property type="evidence" value="ECO:0007669"/>
    <property type="project" value="UniProtKB-EC"/>
</dbReference>
<evidence type="ECO:0000259" key="4">
    <source>
        <dbReference type="Pfam" id="PF00733"/>
    </source>
</evidence>
<dbReference type="EMBL" id="JFHR01000025">
    <property type="protein sequence ID" value="KEQ53305.1"/>
    <property type="molecule type" value="Genomic_DNA"/>
</dbReference>
<dbReference type="Pfam" id="PF00733">
    <property type="entry name" value="Asn_synthase"/>
    <property type="match status" value="1"/>
</dbReference>
<evidence type="ECO:0000256" key="1">
    <source>
        <dbReference type="ARBA" id="ARBA00005187"/>
    </source>
</evidence>
<accession>A0A081RDN2</accession>
<dbReference type="PANTHER" id="PTHR43284:SF1">
    <property type="entry name" value="ASPARAGINE SYNTHETASE"/>
    <property type="match status" value="1"/>
</dbReference>
<dbReference type="InterPro" id="IPR014729">
    <property type="entry name" value="Rossmann-like_a/b/a_fold"/>
</dbReference>
<dbReference type="SUPFAM" id="SSF52402">
    <property type="entry name" value="Adenine nucleotide alpha hydrolases-like"/>
    <property type="match status" value="1"/>
</dbReference>
<organism evidence="5 6">
    <name type="scientific">Sphingobium chlorophenolicum</name>
    <dbReference type="NCBI Taxonomy" id="46429"/>
    <lineage>
        <taxon>Bacteria</taxon>
        <taxon>Pseudomonadati</taxon>
        <taxon>Pseudomonadota</taxon>
        <taxon>Alphaproteobacteria</taxon>
        <taxon>Sphingomonadales</taxon>
        <taxon>Sphingomonadaceae</taxon>
        <taxon>Sphingobium</taxon>
    </lineage>
</organism>
<dbReference type="AlphaFoldDB" id="A0A081RDN2"/>
<evidence type="ECO:0000313" key="6">
    <source>
        <dbReference type="Proteomes" id="UP000028411"/>
    </source>
</evidence>
<sequence length="563" mass="60580">MAERAAERLSLIPAFQCDGLVVLVDTATRHRRFGEAGIAIGSTMARSGDADIAGGADQWDACRFAGAFWGDHVAFFRQHGSGEISVIRAASGRLAAFRMTVGEITLVASEPALLLALTGAEPRIDWRFVAHHLAFPHLRCGATGLAGIDELFAGDRTIFAGTGMRREAIWSPWDFAADERQVADLDEAQHMLRTSVNEATAALVRPYRSVLLELSGGLDSSVLAAALAACAAPATALNLVTTRAEGDERDYARATAAATGLVLAEHNVEADVDLTRPVACRSARPGIPQILAPADRLLGDAARADGVEAFVSGTGGDCVFCAPGSAAPAADALRLFGPGRRFLRAVRHIAEVHDTSLWIAGSMAWRQAHRPPIHRVWPGSDAFLARDVLPREPDFHPWLVEPEDALPGRRSHVRAVVAAFAHLDGYARHAVAPSLFPLLSQPVMESCFRIPTWMWIDGGRDRAIARQAFSDVLPAKVIDRRSKGGMDAYCLRNFEANRARLEPYLLEGHLAGAGLLDRPAVAAYLRQPVGSRDPRFYRLLPIIDAEAWARGWLGPELGPAGGP</sequence>
<evidence type="ECO:0000256" key="3">
    <source>
        <dbReference type="ARBA" id="ARBA00048741"/>
    </source>
</evidence>
<comment type="pathway">
    <text evidence="1">Amino-acid biosynthesis; L-asparagine biosynthesis; L-asparagine from L-aspartate (L-Gln route): step 1/1.</text>
</comment>
<dbReference type="eggNOG" id="COG0367">
    <property type="taxonomic scope" value="Bacteria"/>
</dbReference>
<dbReference type="EC" id="6.3.5.4" evidence="2"/>
<evidence type="ECO:0000256" key="2">
    <source>
        <dbReference type="ARBA" id="ARBA00012737"/>
    </source>
</evidence>
<gene>
    <name evidence="5" type="ORF">BV95_02457</name>
</gene>
<dbReference type="Gene3D" id="3.40.50.620">
    <property type="entry name" value="HUPs"/>
    <property type="match status" value="1"/>
</dbReference>
<name>A0A081RDN2_SPHCR</name>
<dbReference type="Proteomes" id="UP000028411">
    <property type="component" value="Unassembled WGS sequence"/>
</dbReference>
<comment type="catalytic activity">
    <reaction evidence="3">
        <text>L-aspartate + L-glutamine + ATP + H2O = L-asparagine + L-glutamate + AMP + diphosphate + H(+)</text>
        <dbReference type="Rhea" id="RHEA:12228"/>
        <dbReference type="ChEBI" id="CHEBI:15377"/>
        <dbReference type="ChEBI" id="CHEBI:15378"/>
        <dbReference type="ChEBI" id="CHEBI:29985"/>
        <dbReference type="ChEBI" id="CHEBI:29991"/>
        <dbReference type="ChEBI" id="CHEBI:30616"/>
        <dbReference type="ChEBI" id="CHEBI:33019"/>
        <dbReference type="ChEBI" id="CHEBI:58048"/>
        <dbReference type="ChEBI" id="CHEBI:58359"/>
        <dbReference type="ChEBI" id="CHEBI:456215"/>
        <dbReference type="EC" id="6.3.5.4"/>
    </reaction>
</comment>
<evidence type="ECO:0000313" key="5">
    <source>
        <dbReference type="EMBL" id="KEQ53305.1"/>
    </source>
</evidence>
<proteinExistence type="predicted"/>
<dbReference type="InterPro" id="IPR051786">
    <property type="entry name" value="ASN_synthetase/amidase"/>
</dbReference>
<dbReference type="InterPro" id="IPR001962">
    <property type="entry name" value="Asn_synthase"/>
</dbReference>
<dbReference type="GO" id="GO:0006529">
    <property type="term" value="P:asparagine biosynthetic process"/>
    <property type="evidence" value="ECO:0007669"/>
    <property type="project" value="InterPro"/>
</dbReference>
<protein>
    <recommendedName>
        <fullName evidence="2">asparagine synthase (glutamine-hydrolyzing)</fullName>
        <ecNumber evidence="2">6.3.5.4</ecNumber>
    </recommendedName>
</protein>
<dbReference type="PANTHER" id="PTHR43284">
    <property type="entry name" value="ASPARAGINE SYNTHETASE (GLUTAMINE-HYDROLYZING)"/>
    <property type="match status" value="1"/>
</dbReference>
<feature type="domain" description="Asparagine synthetase" evidence="4">
    <location>
        <begin position="192"/>
        <end position="550"/>
    </location>
</feature>
<reference evidence="5 6" key="1">
    <citation type="submission" date="2014-02" db="EMBL/GenBank/DDBJ databases">
        <title>Whole genome sequence of Sphingobium chlorophenolicum NBRC 16172.</title>
        <authorList>
            <person name="Gan H.M."/>
            <person name="Gan H.Y."/>
            <person name="Chew T.H."/>
            <person name="Savka M.A."/>
        </authorList>
    </citation>
    <scope>NUCLEOTIDE SEQUENCE [LARGE SCALE GENOMIC DNA]</scope>
    <source>
        <strain evidence="5 6">NBRC 16172</strain>
    </source>
</reference>
<comment type="caution">
    <text evidence="5">The sequence shown here is derived from an EMBL/GenBank/DDBJ whole genome shotgun (WGS) entry which is preliminary data.</text>
</comment>